<comment type="caution">
    <text evidence="2">The sequence shown here is derived from an EMBL/GenBank/DDBJ whole genome shotgun (WGS) entry which is preliminary data.</text>
</comment>
<organism evidence="2 3">
    <name type="scientific">Golovinomyces cichoracearum</name>
    <dbReference type="NCBI Taxonomy" id="62708"/>
    <lineage>
        <taxon>Eukaryota</taxon>
        <taxon>Fungi</taxon>
        <taxon>Dikarya</taxon>
        <taxon>Ascomycota</taxon>
        <taxon>Pezizomycotina</taxon>
        <taxon>Leotiomycetes</taxon>
        <taxon>Erysiphales</taxon>
        <taxon>Erysiphaceae</taxon>
        <taxon>Golovinomyces</taxon>
    </lineage>
</organism>
<dbReference type="EMBL" id="MCBQ01022266">
    <property type="protein sequence ID" value="RKF51419.1"/>
    <property type="molecule type" value="Genomic_DNA"/>
</dbReference>
<dbReference type="InterPro" id="IPR021109">
    <property type="entry name" value="Peptidase_aspartic_dom_sf"/>
</dbReference>
<dbReference type="AlphaFoldDB" id="A0A420H1R9"/>
<dbReference type="Gene3D" id="2.40.70.10">
    <property type="entry name" value="Acid Proteases"/>
    <property type="match status" value="1"/>
</dbReference>
<gene>
    <name evidence="2" type="ORF">GcM3_222040</name>
</gene>
<feature type="region of interest" description="Disordered" evidence="1">
    <location>
        <begin position="1"/>
        <end position="64"/>
    </location>
</feature>
<evidence type="ECO:0000313" key="3">
    <source>
        <dbReference type="Proteomes" id="UP000283383"/>
    </source>
</evidence>
<feature type="compositionally biased region" description="Basic and acidic residues" evidence="1">
    <location>
        <begin position="42"/>
        <end position="61"/>
    </location>
</feature>
<keyword evidence="3" id="KW-1185">Reference proteome</keyword>
<dbReference type="CDD" id="cd00303">
    <property type="entry name" value="retropepsin_like"/>
    <property type="match status" value="1"/>
</dbReference>
<accession>A0A420H1R9</accession>
<proteinExistence type="predicted"/>
<sequence length="252" mass="28856">MSPATRKYWKHGMSRMNDKRSRKKRRQAEISEVANNYSSHPDPLKDQRENNCEKYPMRDPQNHQSMTYKSFRVDAKVETIINGQKKYIVLDINYTHVDQGADLNLIYNYLAKVLKLPSIELPKPILFGTAEGRLTNATHFSQIRISVAGVWRCAEALVLPPATGNPCSLILGLPWLFDVCGNLDIPTFTLKIGDTSKREERVNVQTTKFKLGKNNRLRLILADQRAMELARAQISARDTESKLFIGNRNRIK</sequence>
<dbReference type="Proteomes" id="UP000283383">
    <property type="component" value="Unassembled WGS sequence"/>
</dbReference>
<evidence type="ECO:0000256" key="1">
    <source>
        <dbReference type="SAM" id="MobiDB-lite"/>
    </source>
</evidence>
<protein>
    <submittedName>
        <fullName evidence="2">Uncharacterized protein</fullName>
    </submittedName>
</protein>
<reference evidence="2 3" key="1">
    <citation type="journal article" date="2018" name="BMC Genomics">
        <title>Comparative genome analyses reveal sequence features reflecting distinct modes of host-adaptation between dicot and monocot powdery mildew.</title>
        <authorList>
            <person name="Wu Y."/>
            <person name="Ma X."/>
            <person name="Pan Z."/>
            <person name="Kale S.D."/>
            <person name="Song Y."/>
            <person name="King H."/>
            <person name="Zhang Q."/>
            <person name="Presley C."/>
            <person name="Deng X."/>
            <person name="Wei C.I."/>
            <person name="Xiao S."/>
        </authorList>
    </citation>
    <scope>NUCLEOTIDE SEQUENCE [LARGE SCALE GENOMIC DNA]</scope>
    <source>
        <strain evidence="2">UMSG3</strain>
    </source>
</reference>
<evidence type="ECO:0000313" key="2">
    <source>
        <dbReference type="EMBL" id="RKF51419.1"/>
    </source>
</evidence>
<name>A0A420H1R9_9PEZI</name>
<dbReference type="STRING" id="62708.A0A420H1R9"/>